<protein>
    <submittedName>
        <fullName evidence="5">LacI family transcriptional regulator</fullName>
    </submittedName>
</protein>
<dbReference type="InterPro" id="IPR046335">
    <property type="entry name" value="LacI/GalR-like_sensor"/>
</dbReference>
<name>A0A2U1B9W9_9BACT</name>
<dbReference type="InterPro" id="IPR010982">
    <property type="entry name" value="Lambda_DNA-bd_dom_sf"/>
</dbReference>
<proteinExistence type="predicted"/>
<dbReference type="SUPFAM" id="SSF53822">
    <property type="entry name" value="Periplasmic binding protein-like I"/>
    <property type="match status" value="1"/>
</dbReference>
<dbReference type="OrthoDB" id="156657at2"/>
<dbReference type="PROSITE" id="PS50932">
    <property type="entry name" value="HTH_LACI_2"/>
    <property type="match status" value="1"/>
</dbReference>
<evidence type="ECO:0000313" key="6">
    <source>
        <dbReference type="Proteomes" id="UP000245959"/>
    </source>
</evidence>
<reference evidence="5 6" key="1">
    <citation type="submission" date="2018-04" db="EMBL/GenBank/DDBJ databases">
        <title>Genomic Encyclopedia of Type Strains, Phase IV (KMG-IV): sequencing the most valuable type-strain genomes for metagenomic binning, comparative biology and taxonomic classification.</title>
        <authorList>
            <person name="Goeker M."/>
        </authorList>
    </citation>
    <scope>NUCLEOTIDE SEQUENCE [LARGE SCALE GENOMIC DNA]</scope>
    <source>
        <strain evidence="5 6">DSM 14823</strain>
    </source>
</reference>
<dbReference type="Gene3D" id="1.10.260.40">
    <property type="entry name" value="lambda repressor-like DNA-binding domains"/>
    <property type="match status" value="1"/>
</dbReference>
<dbReference type="Gene3D" id="3.40.50.2300">
    <property type="match status" value="2"/>
</dbReference>
<dbReference type="PANTHER" id="PTHR30146:SF109">
    <property type="entry name" value="HTH-TYPE TRANSCRIPTIONAL REGULATOR GALS"/>
    <property type="match status" value="1"/>
</dbReference>
<evidence type="ECO:0000259" key="4">
    <source>
        <dbReference type="PROSITE" id="PS50932"/>
    </source>
</evidence>
<keyword evidence="3" id="KW-0804">Transcription</keyword>
<dbReference type="GO" id="GO:0003700">
    <property type="term" value="F:DNA-binding transcription factor activity"/>
    <property type="evidence" value="ECO:0007669"/>
    <property type="project" value="TreeGrafter"/>
</dbReference>
<evidence type="ECO:0000313" key="5">
    <source>
        <dbReference type="EMBL" id="PVY45456.1"/>
    </source>
</evidence>
<dbReference type="InterPro" id="IPR000843">
    <property type="entry name" value="HTH_LacI"/>
</dbReference>
<keyword evidence="2" id="KW-0238">DNA-binding</keyword>
<dbReference type="Proteomes" id="UP000245959">
    <property type="component" value="Unassembled WGS sequence"/>
</dbReference>
<dbReference type="RefSeq" id="WP_116882486.1">
    <property type="nucleotide sequence ID" value="NZ_CABMMC010000171.1"/>
</dbReference>
<organism evidence="5 6">
    <name type="scientific">Victivallis vadensis</name>
    <dbReference type="NCBI Taxonomy" id="172901"/>
    <lineage>
        <taxon>Bacteria</taxon>
        <taxon>Pseudomonadati</taxon>
        <taxon>Lentisphaerota</taxon>
        <taxon>Lentisphaeria</taxon>
        <taxon>Victivallales</taxon>
        <taxon>Victivallaceae</taxon>
        <taxon>Victivallis</taxon>
    </lineage>
</organism>
<keyword evidence="6" id="KW-1185">Reference proteome</keyword>
<dbReference type="CDD" id="cd06267">
    <property type="entry name" value="PBP1_LacI_sugar_binding-like"/>
    <property type="match status" value="1"/>
</dbReference>
<dbReference type="CDD" id="cd01392">
    <property type="entry name" value="HTH_LacI"/>
    <property type="match status" value="1"/>
</dbReference>
<sequence>MAITLNELAKQLGLSNATVSMALRNSPRIAADTRERVRKLAGELNYVPNNFGRGLQSRRSWLLGYMLGTVTRSFLNELLETVGFASMYDGYGLLTGWVPDTPEAFRSQLHLMLEKNVDALIFTLTGELVYPHIPLLRAHRKPFIFCSCYCPPEYDSVVGDHYLGGRMALEHLAEAGHRAVLVSECRSLEERLRGYSDAAREREVTLHCYRSSREIPAMLDAMPEVTAIAAFSDAEALEIRHLLQDSGRSVPGDVSLIGYDGAWFTQEREFSLTTVAQPVQEIGRSTYRRLTEILAGDSDPRQILLAPSLRPGASVAPPKTGK</sequence>
<comment type="caution">
    <text evidence="5">The sequence shown here is derived from an EMBL/GenBank/DDBJ whole genome shotgun (WGS) entry which is preliminary data.</text>
</comment>
<dbReference type="AlphaFoldDB" id="A0A2U1B9W9"/>
<dbReference type="InterPro" id="IPR028082">
    <property type="entry name" value="Peripla_BP_I"/>
</dbReference>
<dbReference type="SMART" id="SM00354">
    <property type="entry name" value="HTH_LACI"/>
    <property type="match status" value="1"/>
</dbReference>
<dbReference type="SUPFAM" id="SSF47413">
    <property type="entry name" value="lambda repressor-like DNA-binding domains"/>
    <property type="match status" value="1"/>
</dbReference>
<accession>A0A2U1B9W9</accession>
<dbReference type="Pfam" id="PF13377">
    <property type="entry name" value="Peripla_BP_3"/>
    <property type="match status" value="1"/>
</dbReference>
<dbReference type="EMBL" id="QEKH01000002">
    <property type="protein sequence ID" value="PVY45456.1"/>
    <property type="molecule type" value="Genomic_DNA"/>
</dbReference>
<evidence type="ECO:0000256" key="3">
    <source>
        <dbReference type="ARBA" id="ARBA00023163"/>
    </source>
</evidence>
<evidence type="ECO:0000256" key="1">
    <source>
        <dbReference type="ARBA" id="ARBA00023015"/>
    </source>
</evidence>
<keyword evidence="1" id="KW-0805">Transcription regulation</keyword>
<feature type="domain" description="HTH lacI-type" evidence="4">
    <location>
        <begin position="3"/>
        <end position="57"/>
    </location>
</feature>
<dbReference type="GeneID" id="78293816"/>
<dbReference type="PANTHER" id="PTHR30146">
    <property type="entry name" value="LACI-RELATED TRANSCRIPTIONAL REPRESSOR"/>
    <property type="match status" value="1"/>
</dbReference>
<dbReference type="Pfam" id="PF00356">
    <property type="entry name" value="LacI"/>
    <property type="match status" value="1"/>
</dbReference>
<dbReference type="GO" id="GO:0000976">
    <property type="term" value="F:transcription cis-regulatory region binding"/>
    <property type="evidence" value="ECO:0007669"/>
    <property type="project" value="TreeGrafter"/>
</dbReference>
<gene>
    <name evidence="5" type="ORF">C8D82_10226</name>
</gene>
<evidence type="ECO:0000256" key="2">
    <source>
        <dbReference type="ARBA" id="ARBA00023125"/>
    </source>
</evidence>